<evidence type="ECO:0000313" key="1">
    <source>
        <dbReference type="EMBL" id="OYR32836.1"/>
    </source>
</evidence>
<dbReference type="Pfam" id="PF05534">
    <property type="entry name" value="HicB"/>
    <property type="match status" value="1"/>
</dbReference>
<organism evidence="1 2">
    <name type="scientific">Brucella lupini</name>
    <dbReference type="NCBI Taxonomy" id="255457"/>
    <lineage>
        <taxon>Bacteria</taxon>
        <taxon>Pseudomonadati</taxon>
        <taxon>Pseudomonadota</taxon>
        <taxon>Alphaproteobacteria</taxon>
        <taxon>Hyphomicrobiales</taxon>
        <taxon>Brucellaceae</taxon>
        <taxon>Brucella/Ochrobactrum group</taxon>
        <taxon>Brucella</taxon>
    </lineage>
</organism>
<reference evidence="1 2" key="1">
    <citation type="submission" date="2017-07" db="EMBL/GenBank/DDBJ databases">
        <title>Draft genome of Ochrobactrum lupini type strain LUP21.</title>
        <authorList>
            <person name="Krzyzanowska D.M."/>
            <person name="Jafra S."/>
        </authorList>
    </citation>
    <scope>NUCLEOTIDE SEQUENCE [LARGE SCALE GENOMIC DNA]</scope>
    <source>
        <strain evidence="1 2">LUP21</strain>
    </source>
</reference>
<accession>A0A256H185</accession>
<dbReference type="AlphaFoldDB" id="A0A256H185"/>
<evidence type="ECO:0000313" key="2">
    <source>
        <dbReference type="Proteomes" id="UP000216363"/>
    </source>
</evidence>
<dbReference type="GO" id="GO:0006355">
    <property type="term" value="P:regulation of DNA-templated transcription"/>
    <property type="evidence" value="ECO:0007669"/>
    <property type="project" value="InterPro"/>
</dbReference>
<dbReference type="Proteomes" id="UP000216363">
    <property type="component" value="Unassembled WGS sequence"/>
</dbReference>
<dbReference type="InterPro" id="IPR010985">
    <property type="entry name" value="Ribbon_hlx_hlx"/>
</dbReference>
<dbReference type="SUPFAM" id="SSF47598">
    <property type="entry name" value="Ribbon-helix-helix"/>
    <property type="match status" value="1"/>
</dbReference>
<sequence>MTQTQRYKYPLQLPQSLKETAARLAQEDGVSLNQWIISAVAQKIGAVETASEFLKARAGTTKRGALTGFLDKAPDVMPVPEDKMCCNDVLAGIYGESLFCLLEGAGTKPPLKAEPLTAVARSASALTGRLRPGEGL</sequence>
<dbReference type="RefSeq" id="WP_235819852.1">
    <property type="nucleotide sequence ID" value="NZ_JBHEEP010000070.1"/>
</dbReference>
<proteinExistence type="predicted"/>
<name>A0A256H185_9HYPH</name>
<dbReference type="EMBL" id="NNRN01000008">
    <property type="protein sequence ID" value="OYR32836.1"/>
    <property type="molecule type" value="Genomic_DNA"/>
</dbReference>
<dbReference type="InterPro" id="IPR008651">
    <property type="entry name" value="Uncharacterised_HicB"/>
</dbReference>
<comment type="caution">
    <text evidence="1">The sequence shown here is derived from an EMBL/GenBank/DDBJ whole genome shotgun (WGS) entry which is preliminary data.</text>
</comment>
<gene>
    <name evidence="1" type="ORF">CES86_5457</name>
</gene>
<protein>
    <submittedName>
        <fullName evidence="1">HicB family protein</fullName>
    </submittedName>
</protein>